<keyword evidence="3 6" id="KW-1133">Transmembrane helix</keyword>
<dbReference type="PANTHER" id="PTHR43066">
    <property type="entry name" value="RHOMBOID-RELATED PROTEIN"/>
    <property type="match status" value="1"/>
</dbReference>
<evidence type="ECO:0000256" key="5">
    <source>
        <dbReference type="SAM" id="MobiDB-lite"/>
    </source>
</evidence>
<organism evidence="8 9">
    <name type="scientific">Rhodopirellula maiorica SM1</name>
    <dbReference type="NCBI Taxonomy" id="1265738"/>
    <lineage>
        <taxon>Bacteria</taxon>
        <taxon>Pseudomonadati</taxon>
        <taxon>Planctomycetota</taxon>
        <taxon>Planctomycetia</taxon>
        <taxon>Pirellulales</taxon>
        <taxon>Pirellulaceae</taxon>
        <taxon>Novipirellula</taxon>
    </lineage>
</organism>
<dbReference type="GO" id="GO:0016020">
    <property type="term" value="C:membrane"/>
    <property type="evidence" value="ECO:0007669"/>
    <property type="project" value="UniProtKB-SubCell"/>
</dbReference>
<feature type="transmembrane region" description="Helical" evidence="6">
    <location>
        <begin position="168"/>
        <end position="189"/>
    </location>
</feature>
<dbReference type="InterPro" id="IPR022764">
    <property type="entry name" value="Peptidase_S54_rhomboid_dom"/>
</dbReference>
<feature type="domain" description="Peptidase S54 rhomboid" evidence="7">
    <location>
        <begin position="39"/>
        <end position="190"/>
    </location>
</feature>
<dbReference type="SUPFAM" id="SSF144091">
    <property type="entry name" value="Rhomboid-like"/>
    <property type="match status" value="1"/>
</dbReference>
<accession>M5S127</accession>
<dbReference type="InterPro" id="IPR035952">
    <property type="entry name" value="Rhomboid-like_sf"/>
</dbReference>
<keyword evidence="4 6" id="KW-0472">Membrane</keyword>
<gene>
    <name evidence="8" type="ORF">RMSM_03200</name>
</gene>
<dbReference type="Gene3D" id="1.20.1540.10">
    <property type="entry name" value="Rhomboid-like"/>
    <property type="match status" value="1"/>
</dbReference>
<feature type="transmembrane region" description="Helical" evidence="6">
    <location>
        <begin position="130"/>
        <end position="156"/>
    </location>
</feature>
<dbReference type="GO" id="GO:0004252">
    <property type="term" value="F:serine-type endopeptidase activity"/>
    <property type="evidence" value="ECO:0007669"/>
    <property type="project" value="InterPro"/>
</dbReference>
<dbReference type="Proteomes" id="UP000011991">
    <property type="component" value="Unassembled WGS sequence"/>
</dbReference>
<name>M5S127_9BACT</name>
<evidence type="ECO:0000256" key="1">
    <source>
        <dbReference type="ARBA" id="ARBA00004141"/>
    </source>
</evidence>
<dbReference type="PATRIC" id="fig|1265738.3.peg.3192"/>
<reference evidence="8 9" key="1">
    <citation type="journal article" date="2013" name="Mar. Genomics">
        <title>Expression of sulfatases in Rhodopirellula baltica and the diversity of sulfatases in the genus Rhodopirellula.</title>
        <authorList>
            <person name="Wegner C.E."/>
            <person name="Richter-Heitmann T."/>
            <person name="Klindworth A."/>
            <person name="Klockow C."/>
            <person name="Richter M."/>
            <person name="Achstetter T."/>
            <person name="Glockner F.O."/>
            <person name="Harder J."/>
        </authorList>
    </citation>
    <scope>NUCLEOTIDE SEQUENCE [LARGE SCALE GENOMIC DNA]</scope>
    <source>
        <strain evidence="8 9">SM1</strain>
    </source>
</reference>
<dbReference type="Pfam" id="PF01694">
    <property type="entry name" value="Rhomboid"/>
    <property type="match status" value="1"/>
</dbReference>
<evidence type="ECO:0000313" key="9">
    <source>
        <dbReference type="Proteomes" id="UP000011991"/>
    </source>
</evidence>
<feature type="compositionally biased region" description="Polar residues" evidence="5">
    <location>
        <begin position="231"/>
        <end position="245"/>
    </location>
</feature>
<sequence>MATISIIATNTALFLLTGMGDSGNYDWLILEFDRINPLQWVTSTFMHASWSHLIGNMIFLWCFGLIIEGKLGWHRFSLLYLGLAFADGAIGQIPMFLFTDGQGGALGASGVIFALLAVAVIWAPQNDIHFFYVWGWLFYGTIEIPISVVAFFYFAVEFLQVAWTGIRMSTPMLHLLGMSAGIPFAIFMLKHDMVDCEGWDLFSRSGIRRFGTSRVSGNSDNEPVDEASHRGCNTLSPAATTTPHSALTRPKRDPCATAFESFTRAVRANHTEEAITCFARLRQNSCVAAVPDSTLVAYANQLSKTDRYAERLLPLRYLASRSSKYSNNACLQIAIIELRHNDDPHSAVRILRNMRLPLTEQVANTRKKLLRAANARIREQQIGETEPIG</sequence>
<comment type="caution">
    <text evidence="8">The sequence shown here is derived from an EMBL/GenBank/DDBJ whole genome shotgun (WGS) entry which is preliminary data.</text>
</comment>
<feature type="transmembrane region" description="Helical" evidence="6">
    <location>
        <begin position="44"/>
        <end position="66"/>
    </location>
</feature>
<keyword evidence="2 6" id="KW-0812">Transmembrane</keyword>
<feature type="transmembrane region" description="Helical" evidence="6">
    <location>
        <begin position="78"/>
        <end position="98"/>
    </location>
</feature>
<evidence type="ECO:0000259" key="7">
    <source>
        <dbReference type="Pfam" id="PF01694"/>
    </source>
</evidence>
<dbReference type="AlphaFoldDB" id="M5S127"/>
<evidence type="ECO:0000256" key="6">
    <source>
        <dbReference type="SAM" id="Phobius"/>
    </source>
</evidence>
<evidence type="ECO:0000256" key="4">
    <source>
        <dbReference type="ARBA" id="ARBA00023136"/>
    </source>
</evidence>
<proteinExistence type="predicted"/>
<keyword evidence="9" id="KW-1185">Reference proteome</keyword>
<dbReference type="EMBL" id="ANOG01000465">
    <property type="protein sequence ID" value="EMI19874.1"/>
    <property type="molecule type" value="Genomic_DNA"/>
</dbReference>
<comment type="subcellular location">
    <subcellularLocation>
        <location evidence="1">Membrane</location>
        <topology evidence="1">Multi-pass membrane protein</topology>
    </subcellularLocation>
</comment>
<protein>
    <submittedName>
        <fullName evidence="8">Rhomboid family protein</fullName>
    </submittedName>
</protein>
<dbReference type="PANTHER" id="PTHR43066:SF5">
    <property type="entry name" value="RHOMBOID-LIKE PROTEIN 11, CHLOROPLASTIC-RELATED"/>
    <property type="match status" value="1"/>
</dbReference>
<evidence type="ECO:0000256" key="2">
    <source>
        <dbReference type="ARBA" id="ARBA00022692"/>
    </source>
</evidence>
<feature type="region of interest" description="Disordered" evidence="5">
    <location>
        <begin position="214"/>
        <end position="251"/>
    </location>
</feature>
<evidence type="ECO:0000313" key="8">
    <source>
        <dbReference type="EMBL" id="EMI19874.1"/>
    </source>
</evidence>
<evidence type="ECO:0000256" key="3">
    <source>
        <dbReference type="ARBA" id="ARBA00022989"/>
    </source>
</evidence>
<feature type="transmembrane region" description="Helical" evidence="6">
    <location>
        <begin position="104"/>
        <end position="123"/>
    </location>
</feature>